<evidence type="ECO:0000256" key="9">
    <source>
        <dbReference type="ARBA" id="ARBA00022989"/>
    </source>
</evidence>
<feature type="transmembrane region" description="Helical" evidence="11">
    <location>
        <begin position="50"/>
        <end position="72"/>
    </location>
</feature>
<evidence type="ECO:0000256" key="5">
    <source>
        <dbReference type="ARBA" id="ARBA00022475"/>
    </source>
</evidence>
<dbReference type="KEGG" id="oai:OLEAN_C31350"/>
<name>R4YQ50_OLEAN</name>
<comment type="similarity">
    <text evidence="3 12">Belongs to the binding-protein-dependent transport system permease family. CysTW subfamily.</text>
</comment>
<evidence type="ECO:0000256" key="10">
    <source>
        <dbReference type="ARBA" id="ARBA00023136"/>
    </source>
</evidence>
<comment type="subcellular location">
    <subcellularLocation>
        <location evidence="2 12">Cell inner membrane</location>
        <topology evidence="2 12">Multi-pass membrane protein</topology>
    </subcellularLocation>
    <subcellularLocation>
        <location evidence="11">Cell membrane</location>
        <topology evidence="11">Multi-pass membrane protein</topology>
    </subcellularLocation>
</comment>
<gene>
    <name evidence="14" type="primary">modB</name>
    <name evidence="14" type="ORF">OLEAN_C31350</name>
</gene>
<feature type="transmembrane region" description="Helical" evidence="11">
    <location>
        <begin position="12"/>
        <end position="38"/>
    </location>
</feature>
<dbReference type="PANTHER" id="PTHR30183">
    <property type="entry name" value="MOLYBDENUM TRANSPORT SYSTEM PERMEASE PROTEIN MODB"/>
    <property type="match status" value="1"/>
</dbReference>
<feature type="transmembrane region" description="Helical" evidence="11">
    <location>
        <begin position="92"/>
        <end position="112"/>
    </location>
</feature>
<dbReference type="PANTHER" id="PTHR30183:SF8">
    <property type="entry name" value="MOLYBDENUM TRANSPORT SYSTEM PERMEASE"/>
    <property type="match status" value="1"/>
</dbReference>
<proteinExistence type="inferred from homology"/>
<keyword evidence="8 11" id="KW-0812">Transmembrane</keyword>
<evidence type="ECO:0000256" key="6">
    <source>
        <dbReference type="ARBA" id="ARBA00022505"/>
    </source>
</evidence>
<evidence type="ECO:0000313" key="14">
    <source>
        <dbReference type="EMBL" id="CCK77311.1"/>
    </source>
</evidence>
<evidence type="ECO:0000256" key="11">
    <source>
        <dbReference type="RuleBase" id="RU363032"/>
    </source>
</evidence>
<sequence length="233" mass="25217">MDQVLGLTSEDWQAIFLTFRLATVVTLILLVVATPVAWWLTTTQSKLKPVIGAIVALPLVLPPTVIGFYLLIAMGPNGPVGEFTQSLGIGTLPFTFTGLVVASIIYSFPFVVQPIQNSLEALGKRPLEVAATLRASRFDTFFTVVLPLAKPGFITATILGFAHTVGEFGVILMIGGNIPGETQVISVLIYEHVESLQYAQAHSLSAAMIIFSFIILLLLYGFNQKQKAIRVIN</sequence>
<keyword evidence="6 12" id="KW-0500">Molybdenum</keyword>
<evidence type="ECO:0000313" key="15">
    <source>
        <dbReference type="Proteomes" id="UP000032749"/>
    </source>
</evidence>
<keyword evidence="7 12" id="KW-0997">Cell inner membrane</keyword>
<accession>R4YQ50</accession>
<comment type="function">
    <text evidence="1 12">Part of the binding-protein-dependent transport system for molybdenum; probably responsible for the translocation of the substrate across the membrane.</text>
</comment>
<keyword evidence="15" id="KW-1185">Reference proteome</keyword>
<evidence type="ECO:0000256" key="2">
    <source>
        <dbReference type="ARBA" id="ARBA00004429"/>
    </source>
</evidence>
<feature type="domain" description="ABC transmembrane type-1" evidence="13">
    <location>
        <begin position="15"/>
        <end position="219"/>
    </location>
</feature>
<dbReference type="NCBIfam" id="TIGR02141">
    <property type="entry name" value="modB_ABC"/>
    <property type="match status" value="1"/>
</dbReference>
<evidence type="ECO:0000256" key="4">
    <source>
        <dbReference type="ARBA" id="ARBA00022448"/>
    </source>
</evidence>
<dbReference type="SUPFAM" id="SSF161098">
    <property type="entry name" value="MetI-like"/>
    <property type="match status" value="1"/>
</dbReference>
<protein>
    <recommendedName>
        <fullName evidence="12">Molybdenum transport system permease</fullName>
    </recommendedName>
</protein>
<dbReference type="InterPro" id="IPR035906">
    <property type="entry name" value="MetI-like_sf"/>
</dbReference>
<keyword evidence="5" id="KW-1003">Cell membrane</keyword>
<evidence type="ECO:0000259" key="13">
    <source>
        <dbReference type="PROSITE" id="PS50928"/>
    </source>
</evidence>
<dbReference type="GO" id="GO:0015098">
    <property type="term" value="F:molybdate ion transmembrane transporter activity"/>
    <property type="evidence" value="ECO:0007669"/>
    <property type="project" value="UniProtKB-UniRule"/>
</dbReference>
<dbReference type="InterPro" id="IPR011867">
    <property type="entry name" value="ModB_ABC"/>
</dbReference>
<organism evidence="14 15">
    <name type="scientific">Oleispira antarctica RB-8</name>
    <dbReference type="NCBI Taxonomy" id="698738"/>
    <lineage>
        <taxon>Bacteria</taxon>
        <taxon>Pseudomonadati</taxon>
        <taxon>Pseudomonadota</taxon>
        <taxon>Gammaproteobacteria</taxon>
        <taxon>Oceanospirillales</taxon>
        <taxon>Oceanospirillaceae</taxon>
        <taxon>Oleispira</taxon>
    </lineage>
</organism>
<reference evidence="14 15" key="1">
    <citation type="journal article" date="2013" name="Nat. Commun.">
        <title>Genome sequence and functional genomic analysis of the oil-degrading bacterium Oleispira antarctica.</title>
        <authorList>
            <person name="Kube M."/>
            <person name="Chernikova T.N."/>
            <person name="Al-Ramahi Y."/>
            <person name="Beloqui A."/>
            <person name="Lopez-Cortez N."/>
            <person name="Guazzaroni M.E."/>
            <person name="Heipieper H.J."/>
            <person name="Klages S."/>
            <person name="Kotsyurbenko O.R."/>
            <person name="Langer I."/>
            <person name="Nechitaylo T.Y."/>
            <person name="Lunsdorf H."/>
            <person name="Fernandez M."/>
            <person name="Juarez S."/>
            <person name="Ciordia S."/>
            <person name="Singer A."/>
            <person name="Kagan O."/>
            <person name="Egorova O."/>
            <person name="Petit P.A."/>
            <person name="Stogios P."/>
            <person name="Kim Y."/>
            <person name="Tchigvintsev A."/>
            <person name="Flick R."/>
            <person name="Denaro R."/>
            <person name="Genovese M."/>
            <person name="Albar J.P."/>
            <person name="Reva O.N."/>
            <person name="Martinez-Gomariz M."/>
            <person name="Tran H."/>
            <person name="Ferrer M."/>
            <person name="Savchenko A."/>
            <person name="Yakunin A.F."/>
            <person name="Yakimov M.M."/>
            <person name="Golyshina O.V."/>
            <person name="Reinhardt R."/>
            <person name="Golyshin P.N."/>
        </authorList>
    </citation>
    <scope>NUCLEOTIDE SEQUENCE [LARGE SCALE GENOMIC DNA]</scope>
</reference>
<evidence type="ECO:0000256" key="12">
    <source>
        <dbReference type="RuleBase" id="RU365097"/>
    </source>
</evidence>
<dbReference type="GO" id="GO:0005886">
    <property type="term" value="C:plasma membrane"/>
    <property type="evidence" value="ECO:0007669"/>
    <property type="project" value="UniProtKB-SubCell"/>
</dbReference>
<dbReference type="Proteomes" id="UP000032749">
    <property type="component" value="Chromosome"/>
</dbReference>
<keyword evidence="10 11" id="KW-0472">Membrane</keyword>
<dbReference type="InterPro" id="IPR000515">
    <property type="entry name" value="MetI-like"/>
</dbReference>
<comment type="caution">
    <text evidence="12">Lacks conserved residue(s) required for the propagation of feature annotation.</text>
</comment>
<evidence type="ECO:0000256" key="8">
    <source>
        <dbReference type="ARBA" id="ARBA00022692"/>
    </source>
</evidence>
<dbReference type="Pfam" id="PF00528">
    <property type="entry name" value="BPD_transp_1"/>
    <property type="match status" value="1"/>
</dbReference>
<evidence type="ECO:0000256" key="7">
    <source>
        <dbReference type="ARBA" id="ARBA00022519"/>
    </source>
</evidence>
<dbReference type="FunFam" id="1.10.3720.10:FF:000054">
    <property type="entry name" value="Molybdenum transport system permease"/>
    <property type="match status" value="1"/>
</dbReference>
<dbReference type="AlphaFoldDB" id="R4YQ50"/>
<keyword evidence="4 11" id="KW-0813">Transport</keyword>
<evidence type="ECO:0000256" key="3">
    <source>
        <dbReference type="ARBA" id="ARBA00007069"/>
    </source>
</evidence>
<dbReference type="PROSITE" id="PS50928">
    <property type="entry name" value="ABC_TM1"/>
    <property type="match status" value="1"/>
</dbReference>
<feature type="transmembrane region" description="Helical" evidence="11">
    <location>
        <begin position="198"/>
        <end position="220"/>
    </location>
</feature>
<dbReference type="PATRIC" id="fig|698738.3.peg.3258"/>
<evidence type="ECO:0000256" key="1">
    <source>
        <dbReference type="ARBA" id="ARBA00002949"/>
    </source>
</evidence>
<dbReference type="CDD" id="cd06261">
    <property type="entry name" value="TM_PBP2"/>
    <property type="match status" value="1"/>
</dbReference>
<dbReference type="Gene3D" id="1.10.3720.10">
    <property type="entry name" value="MetI-like"/>
    <property type="match status" value="1"/>
</dbReference>
<dbReference type="EMBL" id="FO203512">
    <property type="protein sequence ID" value="CCK77311.1"/>
    <property type="molecule type" value="Genomic_DNA"/>
</dbReference>
<dbReference type="HOGENOM" id="CLU_016047_14_3_6"/>
<dbReference type="STRING" id="698738.OLEAN_C31350"/>
<keyword evidence="9 11" id="KW-1133">Transmembrane helix</keyword>